<protein>
    <submittedName>
        <fullName evidence="1">Uncharacterized protein</fullName>
    </submittedName>
</protein>
<gene>
    <name evidence="1" type="ORF">NPIL_638371</name>
</gene>
<evidence type="ECO:0000313" key="1">
    <source>
        <dbReference type="EMBL" id="GFT81908.1"/>
    </source>
</evidence>
<evidence type="ECO:0000313" key="2">
    <source>
        <dbReference type="Proteomes" id="UP000887013"/>
    </source>
</evidence>
<proteinExistence type="predicted"/>
<comment type="caution">
    <text evidence="1">The sequence shown here is derived from an EMBL/GenBank/DDBJ whole genome shotgun (WGS) entry which is preliminary data.</text>
</comment>
<reference evidence="1" key="1">
    <citation type="submission" date="2020-08" db="EMBL/GenBank/DDBJ databases">
        <title>Multicomponent nature underlies the extraordinary mechanical properties of spider dragline silk.</title>
        <authorList>
            <person name="Kono N."/>
            <person name="Nakamura H."/>
            <person name="Mori M."/>
            <person name="Yoshida Y."/>
            <person name="Ohtoshi R."/>
            <person name="Malay A.D."/>
            <person name="Moran D.A.P."/>
            <person name="Tomita M."/>
            <person name="Numata K."/>
            <person name="Arakawa K."/>
        </authorList>
    </citation>
    <scope>NUCLEOTIDE SEQUENCE</scope>
</reference>
<name>A0A8X6PPN9_NEPPI</name>
<sequence>MEQKRFLDLFNPSGERYLRRWEPLLQTIGSHPGGE</sequence>
<organism evidence="1 2">
    <name type="scientific">Nephila pilipes</name>
    <name type="common">Giant wood spider</name>
    <name type="synonym">Nephila maculata</name>
    <dbReference type="NCBI Taxonomy" id="299642"/>
    <lineage>
        <taxon>Eukaryota</taxon>
        <taxon>Metazoa</taxon>
        <taxon>Ecdysozoa</taxon>
        <taxon>Arthropoda</taxon>
        <taxon>Chelicerata</taxon>
        <taxon>Arachnida</taxon>
        <taxon>Araneae</taxon>
        <taxon>Araneomorphae</taxon>
        <taxon>Entelegynae</taxon>
        <taxon>Araneoidea</taxon>
        <taxon>Nephilidae</taxon>
        <taxon>Nephila</taxon>
    </lineage>
</organism>
<dbReference type="EMBL" id="BMAW01118865">
    <property type="protein sequence ID" value="GFT81908.1"/>
    <property type="molecule type" value="Genomic_DNA"/>
</dbReference>
<dbReference type="AlphaFoldDB" id="A0A8X6PPN9"/>
<dbReference type="Proteomes" id="UP000887013">
    <property type="component" value="Unassembled WGS sequence"/>
</dbReference>
<keyword evidence="2" id="KW-1185">Reference proteome</keyword>
<feature type="non-terminal residue" evidence="1">
    <location>
        <position position="35"/>
    </location>
</feature>
<accession>A0A8X6PPN9</accession>